<protein>
    <submittedName>
        <fullName evidence="1">Uncharacterized protein</fullName>
    </submittedName>
</protein>
<dbReference type="RefSeq" id="WP_377817292.1">
    <property type="nucleotide sequence ID" value="NZ_JBHSLU010000055.1"/>
</dbReference>
<dbReference type="EMBL" id="JBHSLU010000055">
    <property type="protein sequence ID" value="MFC5506965.1"/>
    <property type="molecule type" value="Genomic_DNA"/>
</dbReference>
<feature type="non-terminal residue" evidence="1">
    <location>
        <position position="1"/>
    </location>
</feature>
<gene>
    <name evidence="1" type="ORF">ACFPN9_17080</name>
</gene>
<accession>A0ABW0P3I6</accession>
<organism evidence="1 2">
    <name type="scientific">Bosea massiliensis</name>
    <dbReference type="NCBI Taxonomy" id="151419"/>
    <lineage>
        <taxon>Bacteria</taxon>
        <taxon>Pseudomonadati</taxon>
        <taxon>Pseudomonadota</taxon>
        <taxon>Alphaproteobacteria</taxon>
        <taxon>Hyphomicrobiales</taxon>
        <taxon>Boseaceae</taxon>
        <taxon>Bosea</taxon>
    </lineage>
</organism>
<keyword evidence="2" id="KW-1185">Reference proteome</keyword>
<sequence length="127" mass="14107">RTLNLLLFHADLLSRGVSSSWRQGGSLSWRLTPQSACLTKLMIRVEDNNSNPSFDRVYKSGHQVEIPDINMANPNTVSIRINAGNNADTVTLDTVGWDSPFLLERNSNKSPNAEAIIPMARNNMNIL</sequence>
<name>A0ABW0P3I6_9HYPH</name>
<reference evidence="2" key="1">
    <citation type="journal article" date="2019" name="Int. J. Syst. Evol. Microbiol.">
        <title>The Global Catalogue of Microorganisms (GCM) 10K type strain sequencing project: providing services to taxonomists for standard genome sequencing and annotation.</title>
        <authorList>
            <consortium name="The Broad Institute Genomics Platform"/>
            <consortium name="The Broad Institute Genome Sequencing Center for Infectious Disease"/>
            <person name="Wu L."/>
            <person name="Ma J."/>
        </authorList>
    </citation>
    <scope>NUCLEOTIDE SEQUENCE [LARGE SCALE GENOMIC DNA]</scope>
    <source>
        <strain evidence="2">CCUG 43117</strain>
    </source>
</reference>
<dbReference type="Proteomes" id="UP001596060">
    <property type="component" value="Unassembled WGS sequence"/>
</dbReference>
<evidence type="ECO:0000313" key="2">
    <source>
        <dbReference type="Proteomes" id="UP001596060"/>
    </source>
</evidence>
<evidence type="ECO:0000313" key="1">
    <source>
        <dbReference type="EMBL" id="MFC5506965.1"/>
    </source>
</evidence>
<proteinExistence type="predicted"/>
<comment type="caution">
    <text evidence="1">The sequence shown here is derived from an EMBL/GenBank/DDBJ whole genome shotgun (WGS) entry which is preliminary data.</text>
</comment>